<keyword evidence="4" id="KW-0472">Membrane</keyword>
<keyword evidence="3" id="KW-0808">Transferase</keyword>
<keyword evidence="7" id="KW-1185">Reference proteome</keyword>
<comment type="subcellular location">
    <subcellularLocation>
        <location evidence="1">Membrane</location>
        <topology evidence="1">Single-pass type II membrane protein</topology>
    </subcellularLocation>
</comment>
<evidence type="ECO:0000256" key="2">
    <source>
        <dbReference type="ARBA" id="ARBA00022676"/>
    </source>
</evidence>
<name>A0A0L0FDA6_9EUKA</name>
<gene>
    <name evidence="6" type="ORF">SARC_12984</name>
</gene>
<dbReference type="Pfam" id="PF02485">
    <property type="entry name" value="Branch"/>
    <property type="match status" value="1"/>
</dbReference>
<sequence>MMRSKKSSIRLVMSVGNLTRARQSYLPWVLIIACLVLSIHRYDAAEYISNMAEDVSQIVVNSKSTITGSVPEVKAPYESCKNSTDRTKEKQLKIAYVFLSSDNLSLWPVWEEYFSTCSSEMIDVIVHSVNPVNMSSMIPIFQLPTERTLNESLRFSYDMVQATLNLYRSALERACGKRDIKNCDPGMLPDFIHLLSDSCAPTRTCADVNTYLQDKQGKSFVERQLRWSSYHEETDSWDNYRKSSQWVTLTGKHALHMVLREDKLHKKWSGFNKHNGKAPDEYLPATELSNWGLETHRKVLTFSWWQGERKGFDESLKKQGLAELNHKVDYSHPATFETSDYVKFLLANTPEYLFVRKVRGGEALHILLSNLQRGRECITAKF</sequence>
<evidence type="ECO:0000313" key="6">
    <source>
        <dbReference type="EMBL" id="KNC74471.1"/>
    </source>
</evidence>
<dbReference type="Proteomes" id="UP000054560">
    <property type="component" value="Unassembled WGS sequence"/>
</dbReference>
<dbReference type="OrthoDB" id="191334at2759"/>
<evidence type="ECO:0000256" key="4">
    <source>
        <dbReference type="ARBA" id="ARBA00023136"/>
    </source>
</evidence>
<dbReference type="PROSITE" id="PS51257">
    <property type="entry name" value="PROKAR_LIPOPROTEIN"/>
    <property type="match status" value="1"/>
</dbReference>
<evidence type="ECO:0000256" key="1">
    <source>
        <dbReference type="ARBA" id="ARBA00004606"/>
    </source>
</evidence>
<proteinExistence type="predicted"/>
<organism evidence="6 7">
    <name type="scientific">Sphaeroforma arctica JP610</name>
    <dbReference type="NCBI Taxonomy" id="667725"/>
    <lineage>
        <taxon>Eukaryota</taxon>
        <taxon>Ichthyosporea</taxon>
        <taxon>Ichthyophonida</taxon>
        <taxon>Sphaeroforma</taxon>
    </lineage>
</organism>
<dbReference type="GeneID" id="25913488"/>
<dbReference type="RefSeq" id="XP_014148373.1">
    <property type="nucleotide sequence ID" value="XM_014292898.1"/>
</dbReference>
<dbReference type="EMBL" id="KQ244376">
    <property type="protein sequence ID" value="KNC74471.1"/>
    <property type="molecule type" value="Genomic_DNA"/>
</dbReference>
<evidence type="ECO:0000256" key="3">
    <source>
        <dbReference type="ARBA" id="ARBA00022679"/>
    </source>
</evidence>
<protein>
    <submittedName>
        <fullName evidence="6">Uncharacterized protein</fullName>
    </submittedName>
</protein>
<reference evidence="6 7" key="1">
    <citation type="submission" date="2011-02" db="EMBL/GenBank/DDBJ databases">
        <title>The Genome Sequence of Sphaeroforma arctica JP610.</title>
        <authorList>
            <consortium name="The Broad Institute Genome Sequencing Platform"/>
            <person name="Russ C."/>
            <person name="Cuomo C."/>
            <person name="Young S.K."/>
            <person name="Zeng Q."/>
            <person name="Gargeya S."/>
            <person name="Alvarado L."/>
            <person name="Berlin A."/>
            <person name="Chapman S.B."/>
            <person name="Chen Z."/>
            <person name="Freedman E."/>
            <person name="Gellesch M."/>
            <person name="Goldberg J."/>
            <person name="Griggs A."/>
            <person name="Gujja S."/>
            <person name="Heilman E."/>
            <person name="Heiman D."/>
            <person name="Howarth C."/>
            <person name="Mehta T."/>
            <person name="Neiman D."/>
            <person name="Pearson M."/>
            <person name="Roberts A."/>
            <person name="Saif S."/>
            <person name="Shea T."/>
            <person name="Shenoy N."/>
            <person name="Sisk P."/>
            <person name="Stolte C."/>
            <person name="Sykes S."/>
            <person name="White J."/>
            <person name="Yandava C."/>
            <person name="Burger G."/>
            <person name="Gray M.W."/>
            <person name="Holland P.W.H."/>
            <person name="King N."/>
            <person name="Lang F.B.F."/>
            <person name="Roger A.J."/>
            <person name="Ruiz-Trillo I."/>
            <person name="Haas B."/>
            <person name="Nusbaum C."/>
            <person name="Birren B."/>
        </authorList>
    </citation>
    <scope>NUCLEOTIDE SEQUENCE [LARGE SCALE GENOMIC DNA]</scope>
    <source>
        <strain evidence="6 7">JP610</strain>
    </source>
</reference>
<keyword evidence="5" id="KW-0325">Glycoprotein</keyword>
<dbReference type="AlphaFoldDB" id="A0A0L0FDA6"/>
<keyword evidence="2" id="KW-0328">Glycosyltransferase</keyword>
<dbReference type="InterPro" id="IPR003406">
    <property type="entry name" value="Glyco_trans_14"/>
</dbReference>
<dbReference type="PANTHER" id="PTHR31042">
    <property type="entry name" value="CORE-2/I-BRANCHING BETA-1,6-N-ACETYLGLUCOSAMINYLTRANSFERASE FAMILY PROTEIN-RELATED"/>
    <property type="match status" value="1"/>
</dbReference>
<accession>A0A0L0FDA6</accession>
<dbReference type="GO" id="GO:0016020">
    <property type="term" value="C:membrane"/>
    <property type="evidence" value="ECO:0007669"/>
    <property type="project" value="UniProtKB-SubCell"/>
</dbReference>
<evidence type="ECO:0000256" key="5">
    <source>
        <dbReference type="ARBA" id="ARBA00023180"/>
    </source>
</evidence>
<dbReference type="GO" id="GO:0016757">
    <property type="term" value="F:glycosyltransferase activity"/>
    <property type="evidence" value="ECO:0007669"/>
    <property type="project" value="UniProtKB-KW"/>
</dbReference>
<evidence type="ECO:0000313" key="7">
    <source>
        <dbReference type="Proteomes" id="UP000054560"/>
    </source>
</evidence>
<dbReference type="InterPro" id="IPR044174">
    <property type="entry name" value="BC10-like"/>
</dbReference>
<dbReference type="PANTHER" id="PTHR31042:SF150">
    <property type="entry name" value="OS06G0661900 PROTEIN"/>
    <property type="match status" value="1"/>
</dbReference>